<organism evidence="11 12">
    <name type="scientific">Asbolus verrucosus</name>
    <name type="common">Desert ironclad beetle</name>
    <dbReference type="NCBI Taxonomy" id="1661398"/>
    <lineage>
        <taxon>Eukaryota</taxon>
        <taxon>Metazoa</taxon>
        <taxon>Ecdysozoa</taxon>
        <taxon>Arthropoda</taxon>
        <taxon>Hexapoda</taxon>
        <taxon>Insecta</taxon>
        <taxon>Pterygota</taxon>
        <taxon>Neoptera</taxon>
        <taxon>Endopterygota</taxon>
        <taxon>Coleoptera</taxon>
        <taxon>Polyphaga</taxon>
        <taxon>Cucujiformia</taxon>
        <taxon>Tenebrionidae</taxon>
        <taxon>Pimeliinae</taxon>
        <taxon>Asbolus</taxon>
    </lineage>
</organism>
<evidence type="ECO:0000256" key="1">
    <source>
        <dbReference type="ARBA" id="ARBA00004651"/>
    </source>
</evidence>
<comment type="caution">
    <text evidence="10">Lacks conserved residue(s) required for the propagation of feature annotation.</text>
</comment>
<feature type="transmembrane region" description="Helical" evidence="10">
    <location>
        <begin position="293"/>
        <end position="313"/>
    </location>
</feature>
<feature type="transmembrane region" description="Helical" evidence="10">
    <location>
        <begin position="260"/>
        <end position="281"/>
    </location>
</feature>
<evidence type="ECO:0000256" key="7">
    <source>
        <dbReference type="ARBA" id="ARBA00023136"/>
    </source>
</evidence>
<dbReference type="Proteomes" id="UP000292052">
    <property type="component" value="Unassembled WGS sequence"/>
</dbReference>
<keyword evidence="8 10" id="KW-0675">Receptor</keyword>
<evidence type="ECO:0000256" key="2">
    <source>
        <dbReference type="ARBA" id="ARBA00022475"/>
    </source>
</evidence>
<feature type="transmembrane region" description="Helical" evidence="10">
    <location>
        <begin position="12"/>
        <end position="30"/>
    </location>
</feature>
<name>A0A482V8N8_ASBVE</name>
<dbReference type="GO" id="GO:0004984">
    <property type="term" value="F:olfactory receptor activity"/>
    <property type="evidence" value="ECO:0007669"/>
    <property type="project" value="InterPro"/>
</dbReference>
<keyword evidence="5 10" id="KW-0552">Olfaction</keyword>
<gene>
    <name evidence="11" type="ORF">BDFB_011636</name>
</gene>
<evidence type="ECO:0000256" key="4">
    <source>
        <dbReference type="ARBA" id="ARBA00022692"/>
    </source>
</evidence>
<dbReference type="Pfam" id="PF02949">
    <property type="entry name" value="7tm_6"/>
    <property type="match status" value="1"/>
</dbReference>
<evidence type="ECO:0000256" key="3">
    <source>
        <dbReference type="ARBA" id="ARBA00022606"/>
    </source>
</evidence>
<evidence type="ECO:0000256" key="5">
    <source>
        <dbReference type="ARBA" id="ARBA00022725"/>
    </source>
</evidence>
<comment type="similarity">
    <text evidence="10">Belongs to the insect chemoreceptor superfamily. Heteromeric odorant receptor channel (TC 1.A.69) family.</text>
</comment>
<keyword evidence="7 10" id="KW-0472">Membrane</keyword>
<evidence type="ECO:0000313" key="11">
    <source>
        <dbReference type="EMBL" id="RZB39582.1"/>
    </source>
</evidence>
<dbReference type="EMBL" id="QDEB01127102">
    <property type="protein sequence ID" value="RZB39582.1"/>
    <property type="molecule type" value="Genomic_DNA"/>
</dbReference>
<dbReference type="PANTHER" id="PTHR21137:SF35">
    <property type="entry name" value="ODORANT RECEPTOR 19A-RELATED"/>
    <property type="match status" value="1"/>
</dbReference>
<evidence type="ECO:0000256" key="6">
    <source>
        <dbReference type="ARBA" id="ARBA00022989"/>
    </source>
</evidence>
<sequence>MVSKMERMDWKRTFRLNFLMLKIIGLWPPGDNEAYGYNLYSVYAFSAITILEVGHISFQTINLYFIKDDLQAVTGTIFILLTIIAVGLKTYCLVKNMKMLKQLMITVNNDLFQPRNEEQKKMIQPTILAWKMTVWSFGILAIACLFLWSFFPILDKTYKVYRLPFLAWYPYNYKTSPQYEFTYIYQVMAIHFIAAVNVNIDGLIAALNMFIAAQFDILCDDLRNLHQNEEEDSAEVNKKLTTCVNHHREILKFADHTNEFYNWLLFVQFFVGGISIGLAMFELTVVVPFSSEFYSHVSYANAIIVEVFMYCWFGNDIQFKSSKLPYAVFESNWTGLSESVKKNLIIFVLRLQRSLQISAFGLFYLNLETFVRILRTSWSYFALLRQVNAPV</sequence>
<evidence type="ECO:0000256" key="8">
    <source>
        <dbReference type="ARBA" id="ARBA00023170"/>
    </source>
</evidence>
<comment type="caution">
    <text evidence="11">The sequence shown here is derived from an EMBL/GenBank/DDBJ whole genome shotgun (WGS) entry which is preliminary data.</text>
</comment>
<dbReference type="OrthoDB" id="6604226at2759"/>
<dbReference type="PANTHER" id="PTHR21137">
    <property type="entry name" value="ODORANT RECEPTOR"/>
    <property type="match status" value="1"/>
</dbReference>
<keyword evidence="4 10" id="KW-0812">Transmembrane</keyword>
<evidence type="ECO:0000313" key="12">
    <source>
        <dbReference type="Proteomes" id="UP000292052"/>
    </source>
</evidence>
<dbReference type="AlphaFoldDB" id="A0A482V8N8"/>
<keyword evidence="6 10" id="KW-1133">Transmembrane helix</keyword>
<keyword evidence="12" id="KW-1185">Reference proteome</keyword>
<evidence type="ECO:0000256" key="10">
    <source>
        <dbReference type="RuleBase" id="RU351113"/>
    </source>
</evidence>
<keyword evidence="9 10" id="KW-0807">Transducer</keyword>
<feature type="transmembrane region" description="Helical" evidence="10">
    <location>
        <begin position="72"/>
        <end position="94"/>
    </location>
</feature>
<reference evidence="11 12" key="1">
    <citation type="submission" date="2017-03" db="EMBL/GenBank/DDBJ databases">
        <title>Genome of the blue death feigning beetle - Asbolus verrucosus.</title>
        <authorList>
            <person name="Rider S.D."/>
        </authorList>
    </citation>
    <scope>NUCLEOTIDE SEQUENCE [LARGE SCALE GENOMIC DNA]</scope>
    <source>
        <strain evidence="11">Butters</strain>
        <tissue evidence="11">Head and leg muscle</tissue>
    </source>
</reference>
<feature type="transmembrane region" description="Helical" evidence="10">
    <location>
        <begin position="183"/>
        <end position="207"/>
    </location>
</feature>
<protein>
    <recommendedName>
        <fullName evidence="10">Odorant receptor</fullName>
    </recommendedName>
</protein>
<feature type="transmembrane region" description="Helical" evidence="10">
    <location>
        <begin position="128"/>
        <end position="151"/>
    </location>
</feature>
<dbReference type="GO" id="GO:0005549">
    <property type="term" value="F:odorant binding"/>
    <property type="evidence" value="ECO:0007669"/>
    <property type="project" value="InterPro"/>
</dbReference>
<accession>A0A482V8N8</accession>
<keyword evidence="3 10" id="KW-0716">Sensory transduction</keyword>
<dbReference type="InterPro" id="IPR004117">
    <property type="entry name" value="7tm6_olfct_rcpt"/>
</dbReference>
<evidence type="ECO:0000256" key="9">
    <source>
        <dbReference type="ARBA" id="ARBA00023224"/>
    </source>
</evidence>
<dbReference type="GO" id="GO:0007165">
    <property type="term" value="P:signal transduction"/>
    <property type="evidence" value="ECO:0007669"/>
    <property type="project" value="UniProtKB-KW"/>
</dbReference>
<proteinExistence type="inferred from homology"/>
<dbReference type="GO" id="GO:0005886">
    <property type="term" value="C:plasma membrane"/>
    <property type="evidence" value="ECO:0007669"/>
    <property type="project" value="UniProtKB-SubCell"/>
</dbReference>
<keyword evidence="2" id="KW-1003">Cell membrane</keyword>
<comment type="subcellular location">
    <subcellularLocation>
        <location evidence="1 10">Cell membrane</location>
        <topology evidence="1 10">Multi-pass membrane protein</topology>
    </subcellularLocation>
</comment>